<keyword evidence="1" id="KW-0812">Transmembrane</keyword>
<accession>A0ABD6AQ25</accession>
<dbReference type="AlphaFoldDB" id="A0ABD6AQ25"/>
<sequence length="164" mass="17350">MTLPFALTYVTFMGFYPSEQVMGAEVPWLQVLESAGGTLLIGFYGVVMGWTLVETSVGLIHALLDRVDENIEDVAVGPLEGLEGLSKIQSGGLAVGILVGALLLSRVGIIALVAQGYTTMAYFFIALFAAPLLTVGVLRIQNPSWGSDFFGSESRSSAVAQSDD</sequence>
<name>A0ABD6AQ25_9EURY</name>
<proteinExistence type="predicted"/>
<feature type="transmembrane region" description="Helical" evidence="1">
    <location>
        <begin position="120"/>
        <end position="140"/>
    </location>
</feature>
<feature type="transmembrane region" description="Helical" evidence="1">
    <location>
        <begin position="39"/>
        <end position="64"/>
    </location>
</feature>
<organism evidence="2 3">
    <name type="scientific">Halorubrum rutilum</name>
    <dbReference type="NCBI Taxonomy" id="1364933"/>
    <lineage>
        <taxon>Archaea</taxon>
        <taxon>Methanobacteriati</taxon>
        <taxon>Methanobacteriota</taxon>
        <taxon>Stenosarchaea group</taxon>
        <taxon>Halobacteria</taxon>
        <taxon>Halobacteriales</taxon>
        <taxon>Haloferacaceae</taxon>
        <taxon>Halorubrum</taxon>
    </lineage>
</organism>
<protein>
    <submittedName>
        <fullName evidence="2">Uncharacterized protein</fullName>
    </submittedName>
</protein>
<dbReference type="Proteomes" id="UP001596545">
    <property type="component" value="Unassembled WGS sequence"/>
</dbReference>
<evidence type="ECO:0000313" key="3">
    <source>
        <dbReference type="Proteomes" id="UP001596545"/>
    </source>
</evidence>
<keyword evidence="1" id="KW-1133">Transmembrane helix</keyword>
<evidence type="ECO:0000256" key="1">
    <source>
        <dbReference type="SAM" id="Phobius"/>
    </source>
</evidence>
<dbReference type="RefSeq" id="WP_379792183.1">
    <property type="nucleotide sequence ID" value="NZ_JBHTBL010000016.1"/>
</dbReference>
<keyword evidence="1" id="KW-0472">Membrane</keyword>
<gene>
    <name evidence="2" type="ORF">ACFQMF_14920</name>
</gene>
<feature type="transmembrane region" description="Helical" evidence="1">
    <location>
        <begin position="93"/>
        <end position="114"/>
    </location>
</feature>
<keyword evidence="3" id="KW-1185">Reference proteome</keyword>
<dbReference type="EMBL" id="JBHTBL010000016">
    <property type="protein sequence ID" value="MFC7325861.1"/>
    <property type="molecule type" value="Genomic_DNA"/>
</dbReference>
<evidence type="ECO:0000313" key="2">
    <source>
        <dbReference type="EMBL" id="MFC7325861.1"/>
    </source>
</evidence>
<reference evidence="2 3" key="1">
    <citation type="journal article" date="2019" name="Int. J. Syst. Evol. Microbiol.">
        <title>The Global Catalogue of Microorganisms (GCM) 10K type strain sequencing project: providing services to taxonomists for standard genome sequencing and annotation.</title>
        <authorList>
            <consortium name="The Broad Institute Genomics Platform"/>
            <consortium name="The Broad Institute Genome Sequencing Center for Infectious Disease"/>
            <person name="Wu L."/>
            <person name="Ma J."/>
        </authorList>
    </citation>
    <scope>NUCLEOTIDE SEQUENCE [LARGE SCALE GENOMIC DNA]</scope>
    <source>
        <strain evidence="2 3">CGMCC 1.12554</strain>
    </source>
</reference>
<comment type="caution">
    <text evidence="2">The sequence shown here is derived from an EMBL/GenBank/DDBJ whole genome shotgun (WGS) entry which is preliminary data.</text>
</comment>